<evidence type="ECO:0000256" key="3">
    <source>
        <dbReference type="ARBA" id="ARBA00023054"/>
    </source>
</evidence>
<keyword evidence="3 4" id="KW-0175">Coiled coil</keyword>
<feature type="region of interest" description="Disordered" evidence="5">
    <location>
        <begin position="324"/>
        <end position="365"/>
    </location>
</feature>
<dbReference type="InterPro" id="IPR022092">
    <property type="entry name" value="TMF_DNA-bd"/>
</dbReference>
<evidence type="ECO:0000259" key="6">
    <source>
        <dbReference type="Pfam" id="PF12325"/>
    </source>
</evidence>
<feature type="compositionally biased region" description="Polar residues" evidence="5">
    <location>
        <begin position="700"/>
        <end position="709"/>
    </location>
</feature>
<dbReference type="EMBL" id="JAKIXB020000010">
    <property type="protein sequence ID" value="KAL1604645.1"/>
    <property type="molecule type" value="Genomic_DNA"/>
</dbReference>
<accession>A0ABR3RJM5</accession>
<reference evidence="7 8" key="1">
    <citation type="submission" date="2024-02" db="EMBL/GenBank/DDBJ databases">
        <title>De novo assembly and annotation of 12 fungi associated with fruit tree decline syndrome in Ontario, Canada.</title>
        <authorList>
            <person name="Sulman M."/>
            <person name="Ellouze W."/>
            <person name="Ilyukhin E."/>
        </authorList>
    </citation>
    <scope>NUCLEOTIDE SEQUENCE [LARGE SCALE GENOMIC DNA]</scope>
    <source>
        <strain evidence="7 8">M97-236</strain>
    </source>
</reference>
<feature type="region of interest" description="Disordered" evidence="5">
    <location>
        <begin position="27"/>
        <end position="46"/>
    </location>
</feature>
<keyword evidence="2" id="KW-0333">Golgi apparatus</keyword>
<feature type="compositionally biased region" description="Basic and acidic residues" evidence="5">
    <location>
        <begin position="342"/>
        <end position="365"/>
    </location>
</feature>
<evidence type="ECO:0000256" key="5">
    <source>
        <dbReference type="SAM" id="MobiDB-lite"/>
    </source>
</evidence>
<feature type="compositionally biased region" description="Polar residues" evidence="5">
    <location>
        <begin position="634"/>
        <end position="647"/>
    </location>
</feature>
<feature type="compositionally biased region" description="Polar residues" evidence="5">
    <location>
        <begin position="717"/>
        <end position="738"/>
    </location>
</feature>
<dbReference type="Gene3D" id="1.20.5.340">
    <property type="match status" value="1"/>
</dbReference>
<evidence type="ECO:0000256" key="1">
    <source>
        <dbReference type="ARBA" id="ARBA00004555"/>
    </source>
</evidence>
<feature type="region of interest" description="Disordered" evidence="5">
    <location>
        <begin position="52"/>
        <end position="230"/>
    </location>
</feature>
<dbReference type="InterPro" id="IPR052602">
    <property type="entry name" value="Growth_transcription_reg"/>
</dbReference>
<evidence type="ECO:0000256" key="2">
    <source>
        <dbReference type="ARBA" id="ARBA00023034"/>
    </source>
</evidence>
<evidence type="ECO:0000256" key="4">
    <source>
        <dbReference type="SAM" id="Coils"/>
    </source>
</evidence>
<feature type="region of interest" description="Disordered" evidence="5">
    <location>
        <begin position="272"/>
        <end position="294"/>
    </location>
</feature>
<feature type="compositionally biased region" description="Polar residues" evidence="5">
    <location>
        <begin position="185"/>
        <end position="216"/>
    </location>
</feature>
<protein>
    <recommendedName>
        <fullName evidence="6">TATA element modulatory factor 1 TATA binding domain-containing protein</fullName>
    </recommendedName>
</protein>
<dbReference type="InterPro" id="IPR022091">
    <property type="entry name" value="TMF_TATA-bd"/>
</dbReference>
<evidence type="ECO:0000313" key="7">
    <source>
        <dbReference type="EMBL" id="KAL1604645.1"/>
    </source>
</evidence>
<gene>
    <name evidence="7" type="ORF">SLS59_003840</name>
</gene>
<feature type="compositionally biased region" description="Basic and acidic residues" evidence="5">
    <location>
        <begin position="135"/>
        <end position="151"/>
    </location>
</feature>
<feature type="compositionally biased region" description="Polar residues" evidence="5">
    <location>
        <begin position="676"/>
        <end position="686"/>
    </location>
</feature>
<organism evidence="7 8">
    <name type="scientific">Nothophoma quercina</name>
    <dbReference type="NCBI Taxonomy" id="749835"/>
    <lineage>
        <taxon>Eukaryota</taxon>
        <taxon>Fungi</taxon>
        <taxon>Dikarya</taxon>
        <taxon>Ascomycota</taxon>
        <taxon>Pezizomycotina</taxon>
        <taxon>Dothideomycetes</taxon>
        <taxon>Pleosporomycetidae</taxon>
        <taxon>Pleosporales</taxon>
        <taxon>Pleosporineae</taxon>
        <taxon>Didymellaceae</taxon>
        <taxon>Nothophoma</taxon>
    </lineage>
</organism>
<feature type="domain" description="TATA element modulatory factor 1 TATA binding" evidence="6">
    <location>
        <begin position="765"/>
        <end position="879"/>
    </location>
</feature>
<comment type="subcellular location">
    <subcellularLocation>
        <location evidence="1">Golgi apparatus</location>
    </subcellularLocation>
</comment>
<evidence type="ECO:0000313" key="8">
    <source>
        <dbReference type="Proteomes" id="UP001521222"/>
    </source>
</evidence>
<name>A0ABR3RJM5_9PLEO</name>
<feature type="region of interest" description="Disordered" evidence="5">
    <location>
        <begin position="539"/>
        <end position="571"/>
    </location>
</feature>
<keyword evidence="8" id="KW-1185">Reference proteome</keyword>
<feature type="compositionally biased region" description="Low complexity" evidence="5">
    <location>
        <begin position="59"/>
        <end position="70"/>
    </location>
</feature>
<feature type="compositionally biased region" description="Low complexity" evidence="5">
    <location>
        <begin position="28"/>
        <end position="39"/>
    </location>
</feature>
<feature type="compositionally biased region" description="Low complexity" evidence="5">
    <location>
        <begin position="122"/>
        <end position="134"/>
    </location>
</feature>
<feature type="region of interest" description="Disordered" evidence="5">
    <location>
        <begin position="629"/>
        <end position="738"/>
    </location>
</feature>
<comment type="caution">
    <text evidence="7">The sequence shown here is derived from an EMBL/GenBank/DDBJ whole genome shotgun (WGS) entry which is preliminary data.</text>
</comment>
<feature type="coiled-coil region" evidence="4">
    <location>
        <begin position="778"/>
        <end position="878"/>
    </location>
</feature>
<dbReference type="PANTHER" id="PTHR46515">
    <property type="entry name" value="TATA ELEMENT MODULATORY FACTOR TMF1"/>
    <property type="match status" value="1"/>
</dbReference>
<feature type="compositionally biased region" description="Low complexity" evidence="5">
    <location>
        <begin position="273"/>
        <end position="285"/>
    </location>
</feature>
<feature type="compositionally biased region" description="Polar residues" evidence="5">
    <location>
        <begin position="82"/>
        <end position="92"/>
    </location>
</feature>
<dbReference type="Proteomes" id="UP001521222">
    <property type="component" value="Unassembled WGS sequence"/>
</dbReference>
<dbReference type="PANTHER" id="PTHR46515:SF1">
    <property type="entry name" value="TATA ELEMENT MODULATORY FACTOR"/>
    <property type="match status" value="1"/>
</dbReference>
<proteinExistence type="predicted"/>
<feature type="compositionally biased region" description="Low complexity" evidence="5">
    <location>
        <begin position="152"/>
        <end position="166"/>
    </location>
</feature>
<dbReference type="Pfam" id="PF12329">
    <property type="entry name" value="TMF_DNA_bd"/>
    <property type="match status" value="1"/>
</dbReference>
<dbReference type="Pfam" id="PF12325">
    <property type="entry name" value="TMF_TATA_bd"/>
    <property type="match status" value="1"/>
</dbReference>
<sequence>MSGKNWWNSAISGLESRLDTILAEDGSAKPAAADATTKPDGGDKAAVDKKLAVEQGGLSRNSSRSRPNSRLQERLAKAVTKGTENSRTSSDLGSRPESPALRSPGVTAAAETGRTSIDSKASEAAEATPAAVEAEPTKLDETQQDEPEKVSSEAVAPVASPAVTSPPATPLVSEQPAAERMPTMSIPSIVTPQATSPRQSIDSNPSRPSVEVSTPSELELPSTRDPDILATELASLQQAHEETVRGHRDELNSHLERIDALQSKLTYLSQQLAASAKAASAESDATPQDKKLAEKDAQIAALMEEGQKLSKTEMKHMTTLKQLRAKGQEQNKEITTLKQRLTKAEKSITEQSERAKRAEASEKGAQEKLKIVDKIEKDINTIRAEREEANLTITELRKQLNEALSQAEDAEKRAKAGALEAEKRVTSSLQEDLDNLRIEKKLSEDRAKKEIQAAKEQAKSQQEKANITELELRGEIANLESKLELLRSRSEEATSSATGDSQAKLLRQIETLQTQYSLASENWQGIESTLTSRVTALEKDRDETAKRESDIRRKARDVNSKARRLEDELDSVNERARTLEQDLEQQRAAAQKLQSRLTTAEGVVQEAKADLEREKKVWEAESQQRLEEEKSRWQLETQQHNPLSVSTHLRADSPSISNRQRSPDPLGIYDRRAPRSTASRLDTTLSPIDRMLEDARRPSNARQKSSPSVRTPEIGTPQRQDSIPNLSSLNGQSNVPYTPSIHTVDYDEPFEDMSSPHRTINDMISVSTVGAGPSVQLVERMSAAVRRLESEKATHKEEMARLSAQRDEAREEVVALMREVEEKAGTEQRLGSLEKELNEVKERYETTLEMLGEKTERVDELESDIGEVKRMYKELASTMGR</sequence>